<evidence type="ECO:0000256" key="1">
    <source>
        <dbReference type="ARBA" id="ARBA00004141"/>
    </source>
</evidence>
<dbReference type="GO" id="GO:0005886">
    <property type="term" value="C:plasma membrane"/>
    <property type="evidence" value="ECO:0007669"/>
    <property type="project" value="UniProtKB-SubCell"/>
</dbReference>
<dbReference type="InterPro" id="IPR013525">
    <property type="entry name" value="ABC2_TM"/>
</dbReference>
<keyword evidence="3 5" id="KW-1133">Transmembrane helix</keyword>
<accession>A0A9X0QEJ1</accession>
<keyword evidence="8" id="KW-1185">Reference proteome</keyword>
<comment type="similarity">
    <text evidence="5">Belongs to the ABC-2 integral membrane protein family.</text>
</comment>
<evidence type="ECO:0000256" key="2">
    <source>
        <dbReference type="ARBA" id="ARBA00022692"/>
    </source>
</evidence>
<evidence type="ECO:0000313" key="8">
    <source>
        <dbReference type="Proteomes" id="UP000535182"/>
    </source>
</evidence>
<feature type="transmembrane region" description="Helical" evidence="5">
    <location>
        <begin position="26"/>
        <end position="45"/>
    </location>
</feature>
<feature type="transmembrane region" description="Helical" evidence="5">
    <location>
        <begin position="195"/>
        <end position="218"/>
    </location>
</feature>
<evidence type="ECO:0000256" key="3">
    <source>
        <dbReference type="ARBA" id="ARBA00022989"/>
    </source>
</evidence>
<reference evidence="7 8" key="1">
    <citation type="submission" date="2020-08" db="EMBL/GenBank/DDBJ databases">
        <title>Genomic Encyclopedia of Type Strains, Phase IV (KMG-V): Genome sequencing to study the core and pangenomes of soil and plant-associated prokaryotes.</title>
        <authorList>
            <person name="Whitman W."/>
        </authorList>
    </citation>
    <scope>NUCLEOTIDE SEQUENCE [LARGE SCALE GENOMIC DNA]</scope>
    <source>
        <strain evidence="7 8">X5P2</strain>
    </source>
</reference>
<organism evidence="7 8">
    <name type="scientific">Tunturiibacter gelidiferens</name>
    <dbReference type="NCBI Taxonomy" id="3069689"/>
    <lineage>
        <taxon>Bacteria</taxon>
        <taxon>Pseudomonadati</taxon>
        <taxon>Acidobacteriota</taxon>
        <taxon>Terriglobia</taxon>
        <taxon>Terriglobales</taxon>
        <taxon>Acidobacteriaceae</taxon>
        <taxon>Tunturiibacter</taxon>
    </lineage>
</organism>
<protein>
    <recommendedName>
        <fullName evidence="5">Transport permease protein</fullName>
    </recommendedName>
</protein>
<keyword evidence="4 5" id="KW-0472">Membrane</keyword>
<evidence type="ECO:0000256" key="5">
    <source>
        <dbReference type="RuleBase" id="RU361157"/>
    </source>
</evidence>
<dbReference type="Pfam" id="PF01061">
    <property type="entry name" value="ABC2_membrane"/>
    <property type="match status" value="1"/>
</dbReference>
<gene>
    <name evidence="7" type="ORF">HDF14_002541</name>
</gene>
<feature type="transmembrane region" description="Helical" evidence="5">
    <location>
        <begin position="151"/>
        <end position="174"/>
    </location>
</feature>
<dbReference type="InterPro" id="IPR047817">
    <property type="entry name" value="ABC2_TM_bact-type"/>
</dbReference>
<dbReference type="PANTHER" id="PTHR43027">
    <property type="entry name" value="DOXORUBICIN RESISTANCE ABC TRANSPORTER PERMEASE PROTEIN DRRC-RELATED"/>
    <property type="match status" value="1"/>
</dbReference>
<feature type="transmembrane region" description="Helical" evidence="5">
    <location>
        <begin position="318"/>
        <end position="340"/>
    </location>
</feature>
<dbReference type="EMBL" id="JACHEB010000005">
    <property type="protein sequence ID" value="MBB5328925.1"/>
    <property type="molecule type" value="Genomic_DNA"/>
</dbReference>
<feature type="transmembrane region" description="Helical" evidence="5">
    <location>
        <begin position="264"/>
        <end position="282"/>
    </location>
</feature>
<dbReference type="PROSITE" id="PS51012">
    <property type="entry name" value="ABC_TM2"/>
    <property type="match status" value="1"/>
</dbReference>
<dbReference type="RefSeq" id="WP_183976926.1">
    <property type="nucleotide sequence ID" value="NZ_JACHEB010000005.1"/>
</dbReference>
<dbReference type="PANTHER" id="PTHR43027:SF2">
    <property type="entry name" value="TRANSPORT PERMEASE PROTEIN"/>
    <property type="match status" value="1"/>
</dbReference>
<comment type="subcellular location">
    <subcellularLocation>
        <location evidence="5">Cell membrane</location>
        <topology evidence="5">Multi-pass membrane protein</topology>
    </subcellularLocation>
    <subcellularLocation>
        <location evidence="1">Membrane</location>
        <topology evidence="1">Multi-pass membrane protein</topology>
    </subcellularLocation>
</comment>
<keyword evidence="2 5" id="KW-0812">Transmembrane</keyword>
<evidence type="ECO:0000259" key="6">
    <source>
        <dbReference type="PROSITE" id="PS51012"/>
    </source>
</evidence>
<dbReference type="AlphaFoldDB" id="A0A9X0QEJ1"/>
<proteinExistence type="inferred from homology"/>
<dbReference type="GO" id="GO:0140359">
    <property type="term" value="F:ABC-type transporter activity"/>
    <property type="evidence" value="ECO:0007669"/>
    <property type="project" value="InterPro"/>
</dbReference>
<dbReference type="Proteomes" id="UP000535182">
    <property type="component" value="Unassembled WGS sequence"/>
</dbReference>
<sequence length="343" mass="38043">MNNLEFSSLYQLTMMRFRLFLREPEAIFWIFIFPILLAAGLGIAFRNRPPEVLQVGATTLQLTQALNTDKLLTSITMDEATGTQALATGRILLLAVQRPDTTIYQYDSTNPDARTAKLLADRAIQTAAGRHEALPTKEELVHETGSRYIDFVVPGLLGMNLMGSAMWGMGFAIVDARQKKLLKRLVASPMSRWQYLASFLLSRLVMLVIEVAAFLGFARLVFGVPFRGSILQLALLCVLTSLAFSALGLLTASRAKTIEAVSGLMNFVMFPMWIFSGVFFSSTRFPAVVQPLIRALPLTAAINAMRGNMLQGLSLQQLIAPVAILLAWLIIPFAISLRIFRWR</sequence>
<comment type="caution">
    <text evidence="7">The sequence shown here is derived from an EMBL/GenBank/DDBJ whole genome shotgun (WGS) entry which is preliminary data.</text>
</comment>
<keyword evidence="5" id="KW-0813">Transport</keyword>
<evidence type="ECO:0000313" key="7">
    <source>
        <dbReference type="EMBL" id="MBB5328925.1"/>
    </source>
</evidence>
<dbReference type="InterPro" id="IPR052902">
    <property type="entry name" value="ABC-2_transporter"/>
</dbReference>
<name>A0A9X0QEJ1_9BACT</name>
<keyword evidence="5" id="KW-1003">Cell membrane</keyword>
<feature type="domain" description="ABC transmembrane type-2" evidence="6">
    <location>
        <begin position="113"/>
        <end position="343"/>
    </location>
</feature>
<evidence type="ECO:0000256" key="4">
    <source>
        <dbReference type="ARBA" id="ARBA00023136"/>
    </source>
</evidence>
<feature type="transmembrane region" description="Helical" evidence="5">
    <location>
        <begin position="230"/>
        <end position="252"/>
    </location>
</feature>